<dbReference type="Proteomes" id="UP000092573">
    <property type="component" value="Chromosome"/>
</dbReference>
<dbReference type="KEGG" id="pyg:AWM70_00100"/>
<dbReference type="RefSeq" id="WP_068693250.1">
    <property type="nucleotide sequence ID" value="NZ_CP014167.1"/>
</dbReference>
<evidence type="ECO:0000259" key="2">
    <source>
        <dbReference type="Pfam" id="PF13592"/>
    </source>
</evidence>
<feature type="domain" description="Winged helix-turn helix" evidence="2">
    <location>
        <begin position="105"/>
        <end position="159"/>
    </location>
</feature>
<dbReference type="InterPro" id="IPR009057">
    <property type="entry name" value="Homeodomain-like_sf"/>
</dbReference>
<accession>A0A1B1MVH1</accession>
<dbReference type="AlphaFoldDB" id="A0A1B1MVH1"/>
<dbReference type="PANTHER" id="PTHR46564">
    <property type="entry name" value="TRANSPOSASE"/>
    <property type="match status" value="1"/>
</dbReference>
<dbReference type="InterPro" id="IPR036397">
    <property type="entry name" value="RNaseH_sf"/>
</dbReference>
<protein>
    <submittedName>
        <fullName evidence="3">Transposase</fullName>
    </submittedName>
</protein>
<dbReference type="NCBIfam" id="NF033545">
    <property type="entry name" value="transpos_IS630"/>
    <property type="match status" value="1"/>
</dbReference>
<dbReference type="SUPFAM" id="SSF46689">
    <property type="entry name" value="Homeodomain-like"/>
    <property type="match status" value="1"/>
</dbReference>
<dbReference type="Pfam" id="PF13358">
    <property type="entry name" value="DDE_3"/>
    <property type="match status" value="1"/>
</dbReference>
<sequence>MGIPEEKHLVEPALREISDKRMYERYLAVLHRLEGRTIKDISKMIKRTEKTTAGYIHSYEREELEGLSLGHSPGKPHRLMDEQERILANTVANKRPVDVGIEAKYTWTLKLAMLFVEREFGECYTEKGMSVLLHRLGLSHTKATYTMELANPEEQHTFTSKTFPALKKLMKQEIEHLLFEDECMIRAYQSLQYSWFPVGAQRRIPTYGRHEGAKLFGALNYETGQVLYRDGERYDTSAFIQFLDVVLKAYPTGKRVMILDNGRIHHAAEVRNYLKQHTRLQFVFLPKYPPDLNLIEGLWKWLKSDVVHNVFYKKFYHIRINVAAFMKRVNKKPVEVIDRLCIRM</sequence>
<dbReference type="STRING" id="1462996.AWM70_00100"/>
<keyword evidence="4" id="KW-1185">Reference proteome</keyword>
<dbReference type="PANTHER" id="PTHR46564:SF1">
    <property type="entry name" value="TRANSPOSASE"/>
    <property type="match status" value="1"/>
</dbReference>
<gene>
    <name evidence="3" type="ORF">AWM70_00100</name>
</gene>
<evidence type="ECO:0000313" key="3">
    <source>
        <dbReference type="EMBL" id="ANS73181.1"/>
    </source>
</evidence>
<dbReference type="Gene3D" id="3.30.420.10">
    <property type="entry name" value="Ribonuclease H-like superfamily/Ribonuclease H"/>
    <property type="match status" value="1"/>
</dbReference>
<evidence type="ECO:0000259" key="1">
    <source>
        <dbReference type="Pfam" id="PF13358"/>
    </source>
</evidence>
<dbReference type="EMBL" id="CP014167">
    <property type="protein sequence ID" value="ANS73181.1"/>
    <property type="molecule type" value="Genomic_DNA"/>
</dbReference>
<dbReference type="Pfam" id="PF13592">
    <property type="entry name" value="HTH_33"/>
    <property type="match status" value="1"/>
</dbReference>
<name>A0A1B1MVH1_9BACL</name>
<feature type="domain" description="Tc1-like transposase DDE" evidence="1">
    <location>
        <begin position="177"/>
        <end position="314"/>
    </location>
</feature>
<organism evidence="3 4">
    <name type="scientific">Paenibacillus yonginensis</name>
    <dbReference type="NCBI Taxonomy" id="1462996"/>
    <lineage>
        <taxon>Bacteria</taxon>
        <taxon>Bacillati</taxon>
        <taxon>Bacillota</taxon>
        <taxon>Bacilli</taxon>
        <taxon>Bacillales</taxon>
        <taxon>Paenibacillaceae</taxon>
        <taxon>Paenibacillus</taxon>
    </lineage>
</organism>
<proteinExistence type="predicted"/>
<dbReference type="InterPro" id="IPR025959">
    <property type="entry name" value="Winged_HTH_dom"/>
</dbReference>
<dbReference type="InterPro" id="IPR047655">
    <property type="entry name" value="Transpos_IS630-like"/>
</dbReference>
<dbReference type="SUPFAM" id="SSF53098">
    <property type="entry name" value="Ribonuclease H-like"/>
    <property type="match status" value="1"/>
</dbReference>
<dbReference type="OrthoDB" id="2854648at2"/>
<dbReference type="GO" id="GO:0003676">
    <property type="term" value="F:nucleic acid binding"/>
    <property type="evidence" value="ECO:0007669"/>
    <property type="project" value="InterPro"/>
</dbReference>
<reference evidence="3 4" key="1">
    <citation type="submission" date="2016-01" db="EMBL/GenBank/DDBJ databases">
        <title>Complete Genome Sequence of Paenibacillus yonginensis DCY84, a novel Plant Growth-Promoting Bacteria with Elicitation of Induced Systemic Resistance.</title>
        <authorList>
            <person name="Kim Y.J."/>
            <person name="Yang D.C."/>
            <person name="Sukweenadhi J."/>
        </authorList>
    </citation>
    <scope>NUCLEOTIDE SEQUENCE [LARGE SCALE GENOMIC DNA]</scope>
    <source>
        <strain evidence="3 4">DCY84</strain>
    </source>
</reference>
<evidence type="ECO:0000313" key="4">
    <source>
        <dbReference type="Proteomes" id="UP000092573"/>
    </source>
</evidence>
<dbReference type="InterPro" id="IPR012337">
    <property type="entry name" value="RNaseH-like_sf"/>
</dbReference>
<dbReference type="InterPro" id="IPR038717">
    <property type="entry name" value="Tc1-like_DDE_dom"/>
</dbReference>